<name>A0ABQ7B504_BRACR</name>
<dbReference type="PANTHER" id="PTHR14379">
    <property type="entry name" value="LIMKAIN B LKAP"/>
    <property type="match status" value="1"/>
</dbReference>
<feature type="compositionally biased region" description="Basic and acidic residues" evidence="1">
    <location>
        <begin position="244"/>
        <end position="253"/>
    </location>
</feature>
<reference evidence="2 3" key="1">
    <citation type="journal article" date="2020" name="BMC Genomics">
        <title>Intraspecific diversification of the crop wild relative Brassica cretica Lam. using demographic model selection.</title>
        <authorList>
            <person name="Kioukis A."/>
            <person name="Michalopoulou V.A."/>
            <person name="Briers L."/>
            <person name="Pirintsos S."/>
            <person name="Studholme D.J."/>
            <person name="Pavlidis P."/>
            <person name="Sarris P.F."/>
        </authorList>
    </citation>
    <scope>NUCLEOTIDE SEQUENCE [LARGE SCALE GENOMIC DNA]</scope>
    <source>
        <strain evidence="3">cv. PFS-1207/04</strain>
    </source>
</reference>
<dbReference type="CDD" id="cd10910">
    <property type="entry name" value="PIN_limkain_b1_N_like"/>
    <property type="match status" value="1"/>
</dbReference>
<keyword evidence="3" id="KW-1185">Reference proteome</keyword>
<proteinExistence type="predicted"/>
<protein>
    <recommendedName>
        <fullName evidence="4">NYN domain-containing protein</fullName>
    </recommendedName>
</protein>
<accession>A0ABQ7B504</accession>
<feature type="region of interest" description="Disordered" evidence="1">
    <location>
        <begin position="244"/>
        <end position="265"/>
    </location>
</feature>
<sequence length="265" mass="29544">FEVMDPINKIERRRKEAETLVFWDINNCPVPKDCDAGLVGSCIESALKKAGHCKGDITIYAIIDIFYPQNQTVICFEASFLLELLFDASPAETLVEGVCPHHYQFLSAYAVVSELRLEEKLRTLTLERRRTKIGETETLVLWDIDTCTVPKDYDARMVALGIESALKKAGVYGGPLTITAIGNLKYTSQLNPDVLSAIFSTGIRLCHSPAVKTMIIAELCLVNYPESIDTKLFSETKAIEEAKAKEAKAKEGKDEDEDEDEDEDI</sequence>
<evidence type="ECO:0000313" key="2">
    <source>
        <dbReference type="EMBL" id="KAF3527503.1"/>
    </source>
</evidence>
<organism evidence="2 3">
    <name type="scientific">Brassica cretica</name>
    <name type="common">Mustard</name>
    <dbReference type="NCBI Taxonomy" id="69181"/>
    <lineage>
        <taxon>Eukaryota</taxon>
        <taxon>Viridiplantae</taxon>
        <taxon>Streptophyta</taxon>
        <taxon>Embryophyta</taxon>
        <taxon>Tracheophyta</taxon>
        <taxon>Spermatophyta</taxon>
        <taxon>Magnoliopsida</taxon>
        <taxon>eudicotyledons</taxon>
        <taxon>Gunneridae</taxon>
        <taxon>Pentapetalae</taxon>
        <taxon>rosids</taxon>
        <taxon>malvids</taxon>
        <taxon>Brassicales</taxon>
        <taxon>Brassicaceae</taxon>
        <taxon>Brassiceae</taxon>
        <taxon>Brassica</taxon>
    </lineage>
</organism>
<dbReference type="InterPro" id="IPR024768">
    <property type="entry name" value="Marf1"/>
</dbReference>
<gene>
    <name evidence="2" type="ORF">DY000_02040421</name>
</gene>
<dbReference type="EMBL" id="QGKV02001507">
    <property type="protein sequence ID" value="KAF3527503.1"/>
    <property type="molecule type" value="Genomic_DNA"/>
</dbReference>
<dbReference type="Proteomes" id="UP000266723">
    <property type="component" value="Unassembled WGS sequence"/>
</dbReference>
<evidence type="ECO:0000313" key="3">
    <source>
        <dbReference type="Proteomes" id="UP000266723"/>
    </source>
</evidence>
<evidence type="ECO:0000256" key="1">
    <source>
        <dbReference type="SAM" id="MobiDB-lite"/>
    </source>
</evidence>
<dbReference type="PANTHER" id="PTHR14379:SF63">
    <property type="entry name" value="ENDONUCLEASE OR GLYCOSYL HYDROLASE"/>
    <property type="match status" value="1"/>
</dbReference>
<feature type="compositionally biased region" description="Acidic residues" evidence="1">
    <location>
        <begin position="254"/>
        <end position="265"/>
    </location>
</feature>
<comment type="caution">
    <text evidence="2">The sequence shown here is derived from an EMBL/GenBank/DDBJ whole genome shotgun (WGS) entry which is preliminary data.</text>
</comment>
<feature type="non-terminal residue" evidence="2">
    <location>
        <position position="1"/>
    </location>
</feature>
<evidence type="ECO:0008006" key="4">
    <source>
        <dbReference type="Google" id="ProtNLM"/>
    </source>
</evidence>